<keyword evidence="5" id="KW-0963">Cytoplasm</keyword>
<evidence type="ECO:0000256" key="8">
    <source>
        <dbReference type="ARBA" id="ARBA00022737"/>
    </source>
</evidence>
<dbReference type="GO" id="GO:0046872">
    <property type="term" value="F:metal ion binding"/>
    <property type="evidence" value="ECO:0007669"/>
    <property type="project" value="UniProtKB-KW"/>
</dbReference>
<feature type="region of interest" description="Disordered" evidence="16">
    <location>
        <begin position="129"/>
        <end position="164"/>
    </location>
</feature>
<keyword evidence="6" id="KW-0597">Phosphoprotein</keyword>
<organism evidence="18 19">
    <name type="scientific">Scleropages formosus</name>
    <name type="common">Asian bonytongue</name>
    <name type="synonym">Osteoglossum formosum</name>
    <dbReference type="NCBI Taxonomy" id="113540"/>
    <lineage>
        <taxon>Eukaryota</taxon>
        <taxon>Metazoa</taxon>
        <taxon>Chordata</taxon>
        <taxon>Craniata</taxon>
        <taxon>Vertebrata</taxon>
        <taxon>Euteleostomi</taxon>
        <taxon>Actinopterygii</taxon>
        <taxon>Neopterygii</taxon>
        <taxon>Teleostei</taxon>
        <taxon>Osteoglossocephala</taxon>
        <taxon>Osteoglossomorpha</taxon>
        <taxon>Osteoglossiformes</taxon>
        <taxon>Osteoglossidae</taxon>
        <taxon>Scleropages</taxon>
    </lineage>
</organism>
<dbReference type="Gene3D" id="2.10.110.10">
    <property type="entry name" value="Cysteine Rich Protein"/>
    <property type="match status" value="1"/>
</dbReference>
<dbReference type="Pfam" id="PF00412">
    <property type="entry name" value="LIM"/>
    <property type="match status" value="1"/>
</dbReference>
<evidence type="ECO:0000256" key="7">
    <source>
        <dbReference type="ARBA" id="ARBA00022723"/>
    </source>
</evidence>
<evidence type="ECO:0000256" key="10">
    <source>
        <dbReference type="ARBA" id="ARBA00022990"/>
    </source>
</evidence>
<evidence type="ECO:0000256" key="12">
    <source>
        <dbReference type="ARBA" id="ARBA00023065"/>
    </source>
</evidence>
<gene>
    <name evidence="18" type="ORF">Z043_123800</name>
</gene>
<keyword evidence="7" id="KW-0479">Metal-binding</keyword>
<dbReference type="GO" id="GO:0051015">
    <property type="term" value="F:actin filament binding"/>
    <property type="evidence" value="ECO:0007669"/>
    <property type="project" value="TreeGrafter"/>
</dbReference>
<evidence type="ECO:0000256" key="1">
    <source>
        <dbReference type="ARBA" id="ARBA00004245"/>
    </source>
</evidence>
<dbReference type="EMBL" id="JARO02014079">
    <property type="protein sequence ID" value="KPP58380.1"/>
    <property type="molecule type" value="Genomic_DNA"/>
</dbReference>
<dbReference type="GO" id="GO:0006811">
    <property type="term" value="P:monoatomic ion transport"/>
    <property type="evidence" value="ECO:0007669"/>
    <property type="project" value="UniProtKB-KW"/>
</dbReference>
<keyword evidence="9" id="KW-0862">Zinc</keyword>
<evidence type="ECO:0000256" key="3">
    <source>
        <dbReference type="ARBA" id="ARBA00020662"/>
    </source>
</evidence>
<dbReference type="PANTHER" id="PTHR46218">
    <property type="entry name" value="LASP"/>
    <property type="match status" value="1"/>
</dbReference>
<accession>A0A0P7XZ18</accession>
<dbReference type="GO" id="GO:0005856">
    <property type="term" value="C:cytoskeleton"/>
    <property type="evidence" value="ECO:0007669"/>
    <property type="project" value="UniProtKB-SubCell"/>
</dbReference>
<evidence type="ECO:0000313" key="19">
    <source>
        <dbReference type="Proteomes" id="UP000034805"/>
    </source>
</evidence>
<evidence type="ECO:0000256" key="11">
    <source>
        <dbReference type="ARBA" id="ARBA00023038"/>
    </source>
</evidence>
<keyword evidence="11" id="KW-0440">LIM domain</keyword>
<evidence type="ECO:0000256" key="5">
    <source>
        <dbReference type="ARBA" id="ARBA00022490"/>
    </source>
</evidence>
<comment type="subcellular location">
    <subcellularLocation>
        <location evidence="2">Cytoplasm</location>
        <location evidence="2">Cell cortex</location>
    </subcellularLocation>
    <subcellularLocation>
        <location evidence="1">Cytoplasm</location>
        <location evidence="1">Cytoskeleton</location>
    </subcellularLocation>
</comment>
<dbReference type="Proteomes" id="UP000034805">
    <property type="component" value="Unassembled WGS sequence"/>
</dbReference>
<sequence>MLSLQFWHKGCFSCEVCKMTLNMKNYKGFEKKPYCSAHSAFHTVQIQQLRDHRSGLKGSSSICSDAESGICEAVSASRTQGVGVSEDIAVRSAGWAGWAHEGKESGLHYPKTSFTSVADTPENLRLKQQSKMQSQVGLGPCPPASAPPPPPPSPLQPSKANSSCPVRGGRLFQLSVRFSFPSLLRSSQQDAESDSHVTRSLKDAVVEAFRPAAPASCLVNTWLRAARFMSMNMGSCSVDWALMSFTAFAAVLQVLYKEDFEKNKGKGFSVVADTPELQRIKKTQDQISNVGPHSLC</sequence>
<dbReference type="InterPro" id="IPR051759">
    <property type="entry name" value="LIM-SH3_domain_protein"/>
</dbReference>
<keyword evidence="13" id="KW-0009">Actin-binding</keyword>
<evidence type="ECO:0000259" key="17">
    <source>
        <dbReference type="Pfam" id="PF00412"/>
    </source>
</evidence>
<dbReference type="GO" id="GO:0005925">
    <property type="term" value="C:focal adhesion"/>
    <property type="evidence" value="ECO:0007669"/>
    <property type="project" value="TreeGrafter"/>
</dbReference>
<dbReference type="GO" id="GO:0005938">
    <property type="term" value="C:cell cortex"/>
    <property type="evidence" value="ECO:0007669"/>
    <property type="project" value="UniProtKB-SubCell"/>
</dbReference>
<keyword evidence="8" id="KW-0677">Repeat</keyword>
<feature type="domain" description="LIM zinc-binding" evidence="17">
    <location>
        <begin position="6"/>
        <end position="38"/>
    </location>
</feature>
<feature type="compositionally biased region" description="Pro residues" evidence="16">
    <location>
        <begin position="140"/>
        <end position="155"/>
    </location>
</feature>
<evidence type="ECO:0000256" key="13">
    <source>
        <dbReference type="ARBA" id="ARBA00023203"/>
    </source>
</evidence>
<evidence type="ECO:0000256" key="14">
    <source>
        <dbReference type="ARBA" id="ARBA00023212"/>
    </source>
</evidence>
<dbReference type="InterPro" id="IPR001781">
    <property type="entry name" value="Znf_LIM"/>
</dbReference>
<comment type="caution">
    <text evidence="18">The sequence shown here is derived from an EMBL/GenBank/DDBJ whole genome shotgun (WGS) entry which is preliminary data.</text>
</comment>
<keyword evidence="4" id="KW-0813">Transport</keyword>
<evidence type="ECO:0000256" key="4">
    <source>
        <dbReference type="ARBA" id="ARBA00022448"/>
    </source>
</evidence>
<reference evidence="18 19" key="1">
    <citation type="submission" date="2015-08" db="EMBL/GenBank/DDBJ databases">
        <title>The genome of the Asian arowana (Scleropages formosus).</title>
        <authorList>
            <person name="Tan M.H."/>
            <person name="Gan H.M."/>
            <person name="Croft L.J."/>
            <person name="Austin C.M."/>
        </authorList>
    </citation>
    <scope>NUCLEOTIDE SEQUENCE [LARGE SCALE GENOMIC DNA]</scope>
    <source>
        <strain evidence="18">Aro1</strain>
    </source>
</reference>
<evidence type="ECO:0000256" key="16">
    <source>
        <dbReference type="SAM" id="MobiDB-lite"/>
    </source>
</evidence>
<evidence type="ECO:0000256" key="9">
    <source>
        <dbReference type="ARBA" id="ARBA00022833"/>
    </source>
</evidence>
<name>A0A0P7XZ18_SCLFO</name>
<evidence type="ECO:0000313" key="18">
    <source>
        <dbReference type="EMBL" id="KPP58380.1"/>
    </source>
</evidence>
<evidence type="ECO:0000256" key="6">
    <source>
        <dbReference type="ARBA" id="ARBA00022553"/>
    </source>
</evidence>
<proteinExistence type="predicted"/>
<protein>
    <recommendedName>
        <fullName evidence="3">LIM and SH3 domain protein 1</fullName>
    </recommendedName>
</protein>
<comment type="function">
    <text evidence="15">Plays an important role in the regulation of dynamic actin-based, cytoskeletal activities. Agonist-dependent changes in LASP1 phosphorylation may also serve to regulate actin-associated ion transport activities, not only in the parietal cell but also in certain other F-actin-rich secretory epithelial cell types.</text>
</comment>
<keyword evidence="12" id="KW-0406">Ion transport</keyword>
<dbReference type="AlphaFoldDB" id="A0A0P7XZ18"/>
<keyword evidence="14" id="KW-0206">Cytoskeleton</keyword>
<evidence type="ECO:0000256" key="15">
    <source>
        <dbReference type="ARBA" id="ARBA00025477"/>
    </source>
</evidence>
<evidence type="ECO:0000256" key="2">
    <source>
        <dbReference type="ARBA" id="ARBA00004544"/>
    </source>
</evidence>
<dbReference type="PANTHER" id="PTHR46218:SF2">
    <property type="entry name" value="LIM AND SH3 DOMAIN PROTEIN 1"/>
    <property type="match status" value="1"/>
</dbReference>
<keyword evidence="10" id="KW-0007">Acetylation</keyword>